<dbReference type="GO" id="GO:0009897">
    <property type="term" value="C:external side of plasma membrane"/>
    <property type="evidence" value="ECO:0007669"/>
    <property type="project" value="TreeGrafter"/>
</dbReference>
<evidence type="ECO:0000256" key="4">
    <source>
        <dbReference type="ARBA" id="ARBA00023157"/>
    </source>
</evidence>
<keyword evidence="2" id="KW-0732">Signal</keyword>
<evidence type="ECO:0000256" key="1">
    <source>
        <dbReference type="ARBA" id="ARBA00004370"/>
    </source>
</evidence>
<dbReference type="EMBL" id="JBCEZU010000034">
    <property type="protein sequence ID" value="KAK9537243.1"/>
    <property type="molecule type" value="Genomic_DNA"/>
</dbReference>
<dbReference type="GO" id="GO:0005102">
    <property type="term" value="F:signaling receptor binding"/>
    <property type="evidence" value="ECO:0007669"/>
    <property type="project" value="TreeGrafter"/>
</dbReference>
<accession>A0AAW1FSN7</accession>
<dbReference type="PROSITE" id="PS50835">
    <property type="entry name" value="IG_LIKE"/>
    <property type="match status" value="1"/>
</dbReference>
<proteinExistence type="predicted"/>
<comment type="caution">
    <text evidence="9">The sequence shown here is derived from an EMBL/GenBank/DDBJ whole genome shotgun (WGS) entry which is preliminary data.</text>
</comment>
<gene>
    <name evidence="9" type="ORF">VZT92_004877</name>
</gene>
<dbReference type="InterPro" id="IPR053896">
    <property type="entry name" value="BTN3A2-like_Ig-C"/>
</dbReference>
<dbReference type="InterPro" id="IPR036179">
    <property type="entry name" value="Ig-like_dom_sf"/>
</dbReference>
<feature type="transmembrane region" description="Helical" evidence="7">
    <location>
        <begin position="6"/>
        <end position="29"/>
    </location>
</feature>
<evidence type="ECO:0000256" key="6">
    <source>
        <dbReference type="ARBA" id="ARBA00023319"/>
    </source>
</evidence>
<organism evidence="9 10">
    <name type="scientific">Zoarces viviparus</name>
    <name type="common">Viviparous eelpout</name>
    <name type="synonym">Blennius viviparus</name>
    <dbReference type="NCBI Taxonomy" id="48416"/>
    <lineage>
        <taxon>Eukaryota</taxon>
        <taxon>Metazoa</taxon>
        <taxon>Chordata</taxon>
        <taxon>Craniata</taxon>
        <taxon>Vertebrata</taxon>
        <taxon>Euteleostomi</taxon>
        <taxon>Actinopterygii</taxon>
        <taxon>Neopterygii</taxon>
        <taxon>Teleostei</taxon>
        <taxon>Neoteleostei</taxon>
        <taxon>Acanthomorphata</taxon>
        <taxon>Eupercaria</taxon>
        <taxon>Perciformes</taxon>
        <taxon>Cottioidei</taxon>
        <taxon>Zoarcales</taxon>
        <taxon>Zoarcidae</taxon>
        <taxon>Zoarcinae</taxon>
        <taxon>Zoarces</taxon>
    </lineage>
</organism>
<dbReference type="Pfam" id="PF22705">
    <property type="entry name" value="C2-set_3"/>
    <property type="match status" value="1"/>
</dbReference>
<dbReference type="InterPro" id="IPR007110">
    <property type="entry name" value="Ig-like_dom"/>
</dbReference>
<evidence type="ECO:0000313" key="9">
    <source>
        <dbReference type="EMBL" id="KAK9537243.1"/>
    </source>
</evidence>
<comment type="subcellular location">
    <subcellularLocation>
        <location evidence="1">Membrane</location>
    </subcellularLocation>
</comment>
<evidence type="ECO:0000259" key="8">
    <source>
        <dbReference type="PROSITE" id="PS50835"/>
    </source>
</evidence>
<dbReference type="AlphaFoldDB" id="A0AAW1FSN7"/>
<keyword evidence="7" id="KW-0812">Transmembrane</keyword>
<dbReference type="FunFam" id="2.60.40.10:FF:000142">
    <property type="entry name" value="V-set domain-containing T-cell activation inhibitor 1"/>
    <property type="match status" value="1"/>
</dbReference>
<dbReference type="Proteomes" id="UP001488805">
    <property type="component" value="Unassembled WGS sequence"/>
</dbReference>
<dbReference type="SUPFAM" id="SSF48726">
    <property type="entry name" value="Immunoglobulin"/>
    <property type="match status" value="2"/>
</dbReference>
<evidence type="ECO:0000256" key="5">
    <source>
        <dbReference type="ARBA" id="ARBA00023180"/>
    </source>
</evidence>
<reference evidence="9 10" key="1">
    <citation type="journal article" date="2024" name="Genome Biol. Evol.">
        <title>Chromosome-level genome assembly of the viviparous eelpout Zoarces viviparus.</title>
        <authorList>
            <person name="Fuhrmann N."/>
            <person name="Brasseur M.V."/>
            <person name="Bakowski C.E."/>
            <person name="Podsiadlowski L."/>
            <person name="Prost S."/>
            <person name="Krehenwinkel H."/>
            <person name="Mayer C."/>
        </authorList>
    </citation>
    <scope>NUCLEOTIDE SEQUENCE [LARGE SCALE GENOMIC DNA]</scope>
    <source>
        <strain evidence="9">NO-MEL_2022_Ind0_liver</strain>
    </source>
</reference>
<name>A0AAW1FSN7_ZOAVI</name>
<sequence length="273" mass="28879">MATVGQIIFCSMIILIVIFGAAIILLLALSFTGQLSEVMSSNVAPTANLGDDELLSCYLNAQTQPARVTDVSVTWQKTGLTGPVYLYEDGAPSLGDQDPQFKGRTQLFPDALVAGNASLLLRSVGRGDEGDYTCTISSSGGGGKVKMHLKTAAFSATTFKFTSGALTAEAPRWFPKPNVTWSDFNGNVLNGSTSFAENSVGIFRVVSTLQPVNVSETYGCRIENDLVAAVSKATVTGPGVTENTYFTFSAASSLMTSTHLSITTSVLCIYYLT</sequence>
<dbReference type="InterPro" id="IPR013783">
    <property type="entry name" value="Ig-like_fold"/>
</dbReference>
<keyword evidence="10" id="KW-1185">Reference proteome</keyword>
<keyword evidence="4" id="KW-1015">Disulfide bond</keyword>
<dbReference type="Pfam" id="PF07686">
    <property type="entry name" value="V-set"/>
    <property type="match status" value="1"/>
</dbReference>
<protein>
    <recommendedName>
        <fullName evidence="8">Ig-like domain-containing protein</fullName>
    </recommendedName>
</protein>
<dbReference type="GO" id="GO:0050863">
    <property type="term" value="P:regulation of T cell activation"/>
    <property type="evidence" value="ECO:0007669"/>
    <property type="project" value="UniProtKB-ARBA"/>
</dbReference>
<evidence type="ECO:0000256" key="3">
    <source>
        <dbReference type="ARBA" id="ARBA00023136"/>
    </source>
</evidence>
<keyword evidence="3 7" id="KW-0472">Membrane</keyword>
<dbReference type="GO" id="GO:0050852">
    <property type="term" value="P:T cell receptor signaling pathway"/>
    <property type="evidence" value="ECO:0007669"/>
    <property type="project" value="TreeGrafter"/>
</dbReference>
<dbReference type="InterPro" id="IPR013106">
    <property type="entry name" value="Ig_V-set"/>
</dbReference>
<dbReference type="InterPro" id="IPR050504">
    <property type="entry name" value="IgSF_BTN/MOG"/>
</dbReference>
<feature type="domain" description="Ig-like" evidence="8">
    <location>
        <begin position="36"/>
        <end position="150"/>
    </location>
</feature>
<keyword evidence="6" id="KW-0393">Immunoglobulin domain</keyword>
<dbReference type="PANTHER" id="PTHR24100:SF0">
    <property type="entry name" value="V-SET DOMAIN-CONTAINING T-CELL ACTIVATION INHIBITOR 1"/>
    <property type="match status" value="1"/>
</dbReference>
<dbReference type="Gene3D" id="2.60.40.10">
    <property type="entry name" value="Immunoglobulins"/>
    <property type="match status" value="2"/>
</dbReference>
<dbReference type="GO" id="GO:1903037">
    <property type="term" value="P:regulation of leukocyte cell-cell adhesion"/>
    <property type="evidence" value="ECO:0007669"/>
    <property type="project" value="UniProtKB-ARBA"/>
</dbReference>
<dbReference type="GO" id="GO:0001817">
    <property type="term" value="P:regulation of cytokine production"/>
    <property type="evidence" value="ECO:0007669"/>
    <property type="project" value="TreeGrafter"/>
</dbReference>
<keyword evidence="7" id="KW-1133">Transmembrane helix</keyword>
<keyword evidence="5" id="KW-0325">Glycoprotein</keyword>
<evidence type="ECO:0000313" key="10">
    <source>
        <dbReference type="Proteomes" id="UP001488805"/>
    </source>
</evidence>
<evidence type="ECO:0000256" key="7">
    <source>
        <dbReference type="SAM" id="Phobius"/>
    </source>
</evidence>
<evidence type="ECO:0000256" key="2">
    <source>
        <dbReference type="ARBA" id="ARBA00022729"/>
    </source>
</evidence>
<dbReference type="PANTHER" id="PTHR24100">
    <property type="entry name" value="BUTYROPHILIN"/>
    <property type="match status" value="1"/>
</dbReference>